<dbReference type="SFLD" id="SFLDS00029">
    <property type="entry name" value="Radical_SAM"/>
    <property type="match status" value="2"/>
</dbReference>
<keyword evidence="2" id="KW-0408">Iron</keyword>
<comment type="subcellular location">
    <subcellularLocation>
        <location evidence="2">Cytoplasm</location>
    </subcellularLocation>
</comment>
<keyword evidence="5" id="KW-1185">Reference proteome</keyword>
<keyword evidence="2" id="KW-0411">Iron-sulfur</keyword>
<dbReference type="InterPro" id="IPR034505">
    <property type="entry name" value="Coproporphyrinogen-III_oxidase"/>
</dbReference>
<comment type="caution">
    <text evidence="4">The sequence shown here is derived from an EMBL/GenBank/DDBJ whole genome shotgun (WGS) entry which is preliminary data.</text>
</comment>
<evidence type="ECO:0000256" key="1">
    <source>
        <dbReference type="ARBA" id="ARBA00006100"/>
    </source>
</evidence>
<feature type="domain" description="Radical SAM core" evidence="3">
    <location>
        <begin position="16"/>
        <end position="252"/>
    </location>
</feature>
<proteinExistence type="inferred from homology"/>
<dbReference type="PANTHER" id="PTHR13932:SF5">
    <property type="entry name" value="RADICAL S-ADENOSYL METHIONINE DOMAIN-CONTAINING PROTEIN 1, MITOCHONDRIAL"/>
    <property type="match status" value="1"/>
</dbReference>
<evidence type="ECO:0000256" key="2">
    <source>
        <dbReference type="RuleBase" id="RU364116"/>
    </source>
</evidence>
<dbReference type="PROSITE" id="PS51918">
    <property type="entry name" value="RADICAL_SAM"/>
    <property type="match status" value="1"/>
</dbReference>
<protein>
    <recommendedName>
        <fullName evidence="2">Heme chaperone HemW</fullName>
    </recommendedName>
</protein>
<keyword evidence="2" id="KW-0479">Metal-binding</keyword>
<dbReference type="NCBIfam" id="TIGR00539">
    <property type="entry name" value="hemN_rel"/>
    <property type="match status" value="1"/>
</dbReference>
<reference evidence="5" key="1">
    <citation type="journal article" date="2019" name="Int. J. Syst. Evol. Microbiol.">
        <title>The Global Catalogue of Microorganisms (GCM) 10K type strain sequencing project: providing services to taxonomists for standard genome sequencing and annotation.</title>
        <authorList>
            <consortium name="The Broad Institute Genomics Platform"/>
            <consortium name="The Broad Institute Genome Sequencing Center for Infectious Disease"/>
            <person name="Wu L."/>
            <person name="Ma J."/>
        </authorList>
    </citation>
    <scope>NUCLEOTIDE SEQUENCE [LARGE SCALE GENOMIC DNA]</scope>
    <source>
        <strain evidence="5">CCUG 61697</strain>
    </source>
</reference>
<sequence length="400" mass="43991">MRSITAMREAATPEAGASDEPFGLYVHWPFCLAKCPYCDFNSHVRHGGVDQARFLEAYLTEMRWFAEHSTKRPISSVFFGGGTPSLMEPSTVEAILGEAGRLWGYGDDVEITLEANPTSVEAERFSGYAKAGVNRLSIGIQALNDEDLRRLGRQHTAKEALAALDIARAHFPRISFDLIYGREGQSVAAWEAELSEALTYAADHLSLYQLTIEPDTPFAARYAAGKLKLPPGEEAEELYRLTQALCEEAGLPAYEVSNHAKPGYESRHNLVYWRAHDYAGIGPGAHSRLAIDGTRQALSALKLPEGWCEAVDAKGNGLETAEPLSDEERAEEYLLMGLRLSEGIELDRLAAMDGRQLHGSRLAPLIAEGLLSLDETRVTATPKGRMLLDRLIFEIAEARS</sequence>
<dbReference type="CDD" id="cd01335">
    <property type="entry name" value="Radical_SAM"/>
    <property type="match status" value="1"/>
</dbReference>
<dbReference type="Pfam" id="PF06969">
    <property type="entry name" value="HemN_C"/>
    <property type="match status" value="1"/>
</dbReference>
<organism evidence="4 5">
    <name type="scientific">Methyloligella solikamskensis</name>
    <dbReference type="NCBI Taxonomy" id="1177756"/>
    <lineage>
        <taxon>Bacteria</taxon>
        <taxon>Pseudomonadati</taxon>
        <taxon>Pseudomonadota</taxon>
        <taxon>Alphaproteobacteria</taxon>
        <taxon>Hyphomicrobiales</taxon>
        <taxon>Hyphomicrobiaceae</taxon>
        <taxon>Methyloligella</taxon>
    </lineage>
</organism>
<dbReference type="InterPro" id="IPR004559">
    <property type="entry name" value="HemW-like"/>
</dbReference>
<dbReference type="RefSeq" id="WP_379084308.1">
    <property type="nucleotide sequence ID" value="NZ_JBHTJO010000001.1"/>
</dbReference>
<dbReference type="Pfam" id="PF04055">
    <property type="entry name" value="Radical_SAM"/>
    <property type="match status" value="1"/>
</dbReference>
<comment type="similarity">
    <text evidence="1">Belongs to the anaerobic coproporphyrinogen-III oxidase family. HemW subfamily.</text>
</comment>
<comment type="function">
    <text evidence="2">Probably acts as a heme chaperone, transferring heme to an unknown acceptor. Binds one molecule of heme per monomer, possibly covalently. Binds 1 [4Fe-4S] cluster. The cluster is coordinated with 3 cysteines and an exchangeable S-adenosyl-L-methionine.</text>
</comment>
<dbReference type="SMART" id="SM00729">
    <property type="entry name" value="Elp3"/>
    <property type="match status" value="1"/>
</dbReference>
<name>A0ABW3J693_9HYPH</name>
<dbReference type="SFLD" id="SFLDF00288">
    <property type="entry name" value="HemN-like__clustered_with_nucl"/>
    <property type="match status" value="1"/>
</dbReference>
<dbReference type="Gene3D" id="3.30.750.200">
    <property type="match status" value="1"/>
</dbReference>
<keyword evidence="2" id="KW-0143">Chaperone</keyword>
<keyword evidence="2" id="KW-0949">S-adenosyl-L-methionine</keyword>
<dbReference type="InterPro" id="IPR007197">
    <property type="entry name" value="rSAM"/>
</dbReference>
<keyword evidence="2" id="KW-0963">Cytoplasm</keyword>
<dbReference type="InterPro" id="IPR010723">
    <property type="entry name" value="HemN_C"/>
</dbReference>
<gene>
    <name evidence="4" type="primary">hemW</name>
    <name evidence="4" type="ORF">ACFQ2F_00855</name>
</gene>
<dbReference type="SFLD" id="SFLDF00562">
    <property type="entry name" value="HemN-like__clustered_with_heat"/>
    <property type="match status" value="1"/>
</dbReference>
<evidence type="ECO:0000313" key="5">
    <source>
        <dbReference type="Proteomes" id="UP001597102"/>
    </source>
</evidence>
<evidence type="ECO:0000259" key="3">
    <source>
        <dbReference type="PROSITE" id="PS51918"/>
    </source>
</evidence>
<dbReference type="InterPro" id="IPR058240">
    <property type="entry name" value="rSAM_sf"/>
</dbReference>
<evidence type="ECO:0000313" key="4">
    <source>
        <dbReference type="EMBL" id="MFD0985645.1"/>
    </source>
</evidence>
<dbReference type="Proteomes" id="UP001597102">
    <property type="component" value="Unassembled WGS sequence"/>
</dbReference>
<keyword evidence="2" id="KW-0004">4Fe-4S</keyword>
<keyword evidence="2" id="KW-0349">Heme</keyword>
<dbReference type="PANTHER" id="PTHR13932">
    <property type="entry name" value="COPROPORPHYRINIGEN III OXIDASE"/>
    <property type="match status" value="1"/>
</dbReference>
<dbReference type="SFLD" id="SFLDG01065">
    <property type="entry name" value="anaerobic_coproporphyrinogen-I"/>
    <property type="match status" value="2"/>
</dbReference>
<dbReference type="EMBL" id="JBHTJO010000001">
    <property type="protein sequence ID" value="MFD0985645.1"/>
    <property type="molecule type" value="Genomic_DNA"/>
</dbReference>
<accession>A0ABW3J693</accession>
<dbReference type="SUPFAM" id="SSF102114">
    <property type="entry name" value="Radical SAM enzymes"/>
    <property type="match status" value="1"/>
</dbReference>
<dbReference type="InterPro" id="IPR006638">
    <property type="entry name" value="Elp3/MiaA/NifB-like_rSAM"/>
</dbReference>